<sequence length="312" mass="37332">MYSRNVICVLLLGLWVESSESAKDKLHIKVKVPDLVHKHTHTKYVYLHDKKEPKKMHHHKGKAKYQFSPFSYNYQPFFNDGYSKAKSWKTLRSEKYETETVSNPHSDYPGNKYIVKSNYKVREKLPYEDTTIGYDREFQYPSADIESDYHKNEKLVDYENQKHDPFPKSGKLQGKKNGPKEYYYIYKGPAPEYDYYKNDNDFFPLEHIQEFEKDAPKEKKKPKEVQYSYKVPSSDYDFHKSVQLVDYYLKKNNNNPDFSSAPLQEEPKNTYNDVDYEVAKNENSHFDPSIEYEFEKYKTDPEYDHLDEYGDF</sequence>
<dbReference type="HOGENOM" id="CLU_892345_0_0_1"/>
<feature type="chain" id="PRO_5003094972" evidence="1">
    <location>
        <begin position="22"/>
        <end position="312"/>
    </location>
</feature>
<dbReference type="AlphaFoldDB" id="D7EJG0"/>
<name>D7EJG0_TRICA</name>
<dbReference type="InParanoid" id="D7EJG0"/>
<evidence type="ECO:0000313" key="3">
    <source>
        <dbReference type="Proteomes" id="UP000007266"/>
    </source>
</evidence>
<evidence type="ECO:0000256" key="1">
    <source>
        <dbReference type="SAM" id="SignalP"/>
    </source>
</evidence>
<dbReference type="KEGG" id="tca:103314864"/>
<organism evidence="2 3">
    <name type="scientific">Tribolium castaneum</name>
    <name type="common">Red flour beetle</name>
    <dbReference type="NCBI Taxonomy" id="7070"/>
    <lineage>
        <taxon>Eukaryota</taxon>
        <taxon>Metazoa</taxon>
        <taxon>Ecdysozoa</taxon>
        <taxon>Arthropoda</taxon>
        <taxon>Hexapoda</taxon>
        <taxon>Insecta</taxon>
        <taxon>Pterygota</taxon>
        <taxon>Neoptera</taxon>
        <taxon>Endopterygota</taxon>
        <taxon>Coleoptera</taxon>
        <taxon>Polyphaga</taxon>
        <taxon>Cucujiformia</taxon>
        <taxon>Tenebrionidae</taxon>
        <taxon>Tenebrionidae incertae sedis</taxon>
        <taxon>Tribolium</taxon>
    </lineage>
</organism>
<feature type="signal peptide" evidence="1">
    <location>
        <begin position="1"/>
        <end position="21"/>
    </location>
</feature>
<evidence type="ECO:0000313" key="2">
    <source>
        <dbReference type="EMBL" id="EFA12728.1"/>
    </source>
</evidence>
<accession>D7EJG0</accession>
<keyword evidence="1" id="KW-0732">Signal</keyword>
<reference evidence="2 3" key="1">
    <citation type="journal article" date="2008" name="Nature">
        <title>The genome of the model beetle and pest Tribolium castaneum.</title>
        <authorList>
            <consortium name="Tribolium Genome Sequencing Consortium"/>
            <person name="Richards S."/>
            <person name="Gibbs R.A."/>
            <person name="Weinstock G.M."/>
            <person name="Brown S.J."/>
            <person name="Denell R."/>
            <person name="Beeman R.W."/>
            <person name="Gibbs R."/>
            <person name="Beeman R.W."/>
            <person name="Brown S.J."/>
            <person name="Bucher G."/>
            <person name="Friedrich M."/>
            <person name="Grimmelikhuijzen C.J."/>
            <person name="Klingler M."/>
            <person name="Lorenzen M."/>
            <person name="Richards S."/>
            <person name="Roth S."/>
            <person name="Schroder R."/>
            <person name="Tautz D."/>
            <person name="Zdobnov E.M."/>
            <person name="Muzny D."/>
            <person name="Gibbs R.A."/>
            <person name="Weinstock G.M."/>
            <person name="Attaway T."/>
            <person name="Bell S."/>
            <person name="Buhay C.J."/>
            <person name="Chandrabose M.N."/>
            <person name="Chavez D."/>
            <person name="Clerk-Blankenburg K.P."/>
            <person name="Cree A."/>
            <person name="Dao M."/>
            <person name="Davis C."/>
            <person name="Chacko J."/>
            <person name="Dinh H."/>
            <person name="Dugan-Rocha S."/>
            <person name="Fowler G."/>
            <person name="Garner T.T."/>
            <person name="Garnes J."/>
            <person name="Gnirke A."/>
            <person name="Hawes A."/>
            <person name="Hernandez J."/>
            <person name="Hines S."/>
            <person name="Holder M."/>
            <person name="Hume J."/>
            <person name="Jhangiani S.N."/>
            <person name="Joshi V."/>
            <person name="Khan Z.M."/>
            <person name="Jackson L."/>
            <person name="Kovar C."/>
            <person name="Kowis A."/>
            <person name="Lee S."/>
            <person name="Lewis L.R."/>
            <person name="Margolis J."/>
            <person name="Morgan M."/>
            <person name="Nazareth L.V."/>
            <person name="Nguyen N."/>
            <person name="Okwuonu G."/>
            <person name="Parker D."/>
            <person name="Richards S."/>
            <person name="Ruiz S.J."/>
            <person name="Santibanez J."/>
            <person name="Savard J."/>
            <person name="Scherer S.E."/>
            <person name="Schneider B."/>
            <person name="Sodergren E."/>
            <person name="Tautz D."/>
            <person name="Vattahil S."/>
            <person name="Villasana D."/>
            <person name="White C.S."/>
            <person name="Wright R."/>
            <person name="Park Y."/>
            <person name="Beeman R.W."/>
            <person name="Lord J."/>
            <person name="Oppert B."/>
            <person name="Lorenzen M."/>
            <person name="Brown S."/>
            <person name="Wang L."/>
            <person name="Savard J."/>
            <person name="Tautz D."/>
            <person name="Richards S."/>
            <person name="Weinstock G."/>
            <person name="Gibbs R.A."/>
            <person name="Liu Y."/>
            <person name="Worley K."/>
            <person name="Weinstock G."/>
            <person name="Elsik C.G."/>
            <person name="Reese J.T."/>
            <person name="Elhaik E."/>
            <person name="Landan G."/>
            <person name="Graur D."/>
            <person name="Arensburger P."/>
            <person name="Atkinson P."/>
            <person name="Beeman R.W."/>
            <person name="Beidler J."/>
            <person name="Brown S.J."/>
            <person name="Demuth J.P."/>
            <person name="Drury D.W."/>
            <person name="Du Y.Z."/>
            <person name="Fujiwara H."/>
            <person name="Lorenzen M."/>
            <person name="Maselli V."/>
            <person name="Osanai M."/>
            <person name="Park Y."/>
            <person name="Robertson H.M."/>
            <person name="Tu Z."/>
            <person name="Wang J.J."/>
            <person name="Wang S."/>
            <person name="Richards S."/>
            <person name="Song H."/>
            <person name="Zhang L."/>
            <person name="Sodergren E."/>
            <person name="Werner D."/>
            <person name="Stanke M."/>
            <person name="Morgenstern B."/>
            <person name="Solovyev V."/>
            <person name="Kosarev P."/>
            <person name="Brown G."/>
            <person name="Chen H.C."/>
            <person name="Ermolaeva O."/>
            <person name="Hlavina W."/>
            <person name="Kapustin Y."/>
            <person name="Kiryutin B."/>
            <person name="Kitts P."/>
            <person name="Maglott D."/>
            <person name="Pruitt K."/>
            <person name="Sapojnikov V."/>
            <person name="Souvorov A."/>
            <person name="Mackey A.J."/>
            <person name="Waterhouse R.M."/>
            <person name="Wyder S."/>
            <person name="Zdobnov E.M."/>
            <person name="Zdobnov E.M."/>
            <person name="Wyder S."/>
            <person name="Kriventseva E.V."/>
            <person name="Kadowaki T."/>
            <person name="Bork P."/>
            <person name="Aranda M."/>
            <person name="Bao R."/>
            <person name="Beermann A."/>
            <person name="Berns N."/>
            <person name="Bolognesi R."/>
            <person name="Bonneton F."/>
            <person name="Bopp D."/>
            <person name="Brown S.J."/>
            <person name="Bucher G."/>
            <person name="Butts T."/>
            <person name="Chaumot A."/>
            <person name="Denell R.E."/>
            <person name="Ferrier D.E."/>
            <person name="Friedrich M."/>
            <person name="Gordon C.M."/>
            <person name="Jindra M."/>
            <person name="Klingler M."/>
            <person name="Lan Q."/>
            <person name="Lattorff H.M."/>
            <person name="Laudet V."/>
            <person name="von Levetsow C."/>
            <person name="Liu Z."/>
            <person name="Lutz R."/>
            <person name="Lynch J.A."/>
            <person name="da Fonseca R.N."/>
            <person name="Posnien N."/>
            <person name="Reuter R."/>
            <person name="Roth S."/>
            <person name="Savard J."/>
            <person name="Schinko J.B."/>
            <person name="Schmitt C."/>
            <person name="Schoppmeier M."/>
            <person name="Schroder R."/>
            <person name="Shippy T.D."/>
            <person name="Simonnet F."/>
            <person name="Marques-Souza H."/>
            <person name="Tautz D."/>
            <person name="Tomoyasu Y."/>
            <person name="Trauner J."/>
            <person name="Van der Zee M."/>
            <person name="Vervoort M."/>
            <person name="Wittkopp N."/>
            <person name="Wimmer E.A."/>
            <person name="Yang X."/>
            <person name="Jones A.K."/>
            <person name="Sattelle D.B."/>
            <person name="Ebert P.R."/>
            <person name="Nelson D."/>
            <person name="Scott J.G."/>
            <person name="Beeman R.W."/>
            <person name="Muthukrishnan S."/>
            <person name="Kramer K.J."/>
            <person name="Arakane Y."/>
            <person name="Beeman R.W."/>
            <person name="Zhu Q."/>
            <person name="Hogenkamp D."/>
            <person name="Dixit R."/>
            <person name="Oppert B."/>
            <person name="Jiang H."/>
            <person name="Zou Z."/>
            <person name="Marshall J."/>
            <person name="Elpidina E."/>
            <person name="Vinokurov K."/>
            <person name="Oppert C."/>
            <person name="Zou Z."/>
            <person name="Evans J."/>
            <person name="Lu Z."/>
            <person name="Zhao P."/>
            <person name="Sumathipala N."/>
            <person name="Altincicek B."/>
            <person name="Vilcinskas A."/>
            <person name="Williams M."/>
            <person name="Hultmark D."/>
            <person name="Hetru C."/>
            <person name="Jiang H."/>
            <person name="Grimmelikhuijzen C.J."/>
            <person name="Hauser F."/>
            <person name="Cazzamali G."/>
            <person name="Williamson M."/>
            <person name="Park Y."/>
            <person name="Li B."/>
            <person name="Tanaka Y."/>
            <person name="Predel R."/>
            <person name="Neupert S."/>
            <person name="Schachtner J."/>
            <person name="Verleyen P."/>
            <person name="Raible F."/>
            <person name="Bork P."/>
            <person name="Friedrich M."/>
            <person name="Walden K.K."/>
            <person name="Robertson H.M."/>
            <person name="Angeli S."/>
            <person name="Foret S."/>
            <person name="Bucher G."/>
            <person name="Schuetz S."/>
            <person name="Maleszka R."/>
            <person name="Wimmer E.A."/>
            <person name="Beeman R.W."/>
            <person name="Lorenzen M."/>
            <person name="Tomoyasu Y."/>
            <person name="Miller S.C."/>
            <person name="Grossmann D."/>
            <person name="Bucher G."/>
        </authorList>
    </citation>
    <scope>NUCLEOTIDE SEQUENCE [LARGE SCALE GENOMIC DNA]</scope>
    <source>
        <strain evidence="2 3">Georgia GA2</strain>
    </source>
</reference>
<gene>
    <name evidence="2" type="primary">AUGUSTUS-3.0.2_02363</name>
    <name evidence="2" type="ORF">TcasGA2_TC002363</name>
</gene>
<proteinExistence type="predicted"/>
<keyword evidence="3" id="KW-1185">Reference proteome</keyword>
<dbReference type="OrthoDB" id="6723459at2759"/>
<dbReference type="Proteomes" id="UP000007266">
    <property type="component" value="Unassembled WGS sequence"/>
</dbReference>
<protein>
    <submittedName>
        <fullName evidence="2">Uncharacterized protein</fullName>
    </submittedName>
</protein>
<reference evidence="2 3" key="2">
    <citation type="journal article" date="2010" name="Nucleic Acids Res.">
        <title>BeetleBase in 2010: revisions to provide comprehensive genomic information for Tribolium castaneum.</title>
        <authorList>
            <person name="Kim H.S."/>
            <person name="Murphy T."/>
            <person name="Xia J."/>
            <person name="Caragea D."/>
            <person name="Park Y."/>
            <person name="Beeman R.W."/>
            <person name="Lorenzen M.D."/>
            <person name="Butcher S."/>
            <person name="Manak J.R."/>
            <person name="Brown S.J."/>
        </authorList>
    </citation>
    <scope>NUCLEOTIDE SEQUENCE [LARGE SCALE GENOMIC DNA]</scope>
    <source>
        <strain evidence="2 3">Georgia GA2</strain>
    </source>
</reference>
<dbReference type="EMBL" id="KQ973453">
    <property type="protein sequence ID" value="EFA12728.1"/>
    <property type="molecule type" value="Genomic_DNA"/>
</dbReference>